<keyword evidence="3" id="KW-1185">Reference proteome</keyword>
<protein>
    <submittedName>
        <fullName evidence="2">Uncharacterized protein</fullName>
    </submittedName>
</protein>
<evidence type="ECO:0000313" key="3">
    <source>
        <dbReference type="Proteomes" id="UP000219338"/>
    </source>
</evidence>
<gene>
    <name evidence="2" type="ORF">ARMOST_18708</name>
</gene>
<feature type="region of interest" description="Disordered" evidence="1">
    <location>
        <begin position="38"/>
        <end position="101"/>
    </location>
</feature>
<evidence type="ECO:0000313" key="2">
    <source>
        <dbReference type="EMBL" id="SJL15222.1"/>
    </source>
</evidence>
<dbReference type="AlphaFoldDB" id="A0A284S2H6"/>
<evidence type="ECO:0000256" key="1">
    <source>
        <dbReference type="SAM" id="MobiDB-lite"/>
    </source>
</evidence>
<sequence>MLRHLPLITRRIKFMPLAHTPLPLITARREFAIARERSPSPPLIDPGSPALSNVSDGSDVSMHSDNDNPSGSILGDDGVDDEDVKIIPKPPGEPGRPKSGGYNLEQALGWPDAIYQQVVNHVHREAHRRLETRKSFKNQSVKEIQAICDSAMNEHSILRVYENAWPVRDMLKLRLKYTSEKSHRQKGKKMQQNLARVVCDESVDIDL</sequence>
<feature type="compositionally biased region" description="Polar residues" evidence="1">
    <location>
        <begin position="50"/>
        <end position="71"/>
    </location>
</feature>
<name>A0A284S2H6_ARMOS</name>
<dbReference type="OMA" id="MNEHSIL"/>
<organism evidence="2 3">
    <name type="scientific">Armillaria ostoyae</name>
    <name type="common">Armillaria root rot fungus</name>
    <dbReference type="NCBI Taxonomy" id="47428"/>
    <lineage>
        <taxon>Eukaryota</taxon>
        <taxon>Fungi</taxon>
        <taxon>Dikarya</taxon>
        <taxon>Basidiomycota</taxon>
        <taxon>Agaricomycotina</taxon>
        <taxon>Agaricomycetes</taxon>
        <taxon>Agaricomycetidae</taxon>
        <taxon>Agaricales</taxon>
        <taxon>Marasmiineae</taxon>
        <taxon>Physalacriaceae</taxon>
        <taxon>Armillaria</taxon>
    </lineage>
</organism>
<dbReference type="STRING" id="47428.A0A284S2H6"/>
<reference evidence="3" key="1">
    <citation type="journal article" date="2017" name="Nat. Ecol. Evol.">
        <title>Genome expansion and lineage-specific genetic innovations in the forest pathogenic fungi Armillaria.</title>
        <authorList>
            <person name="Sipos G."/>
            <person name="Prasanna A.N."/>
            <person name="Walter M.C."/>
            <person name="O'Connor E."/>
            <person name="Balint B."/>
            <person name="Krizsan K."/>
            <person name="Kiss B."/>
            <person name="Hess J."/>
            <person name="Varga T."/>
            <person name="Slot J."/>
            <person name="Riley R."/>
            <person name="Boka B."/>
            <person name="Rigling D."/>
            <person name="Barry K."/>
            <person name="Lee J."/>
            <person name="Mihaltcheva S."/>
            <person name="LaButti K."/>
            <person name="Lipzen A."/>
            <person name="Waldron R."/>
            <person name="Moloney N.M."/>
            <person name="Sperisen C."/>
            <person name="Kredics L."/>
            <person name="Vagvoelgyi C."/>
            <person name="Patrignani A."/>
            <person name="Fitzpatrick D."/>
            <person name="Nagy I."/>
            <person name="Doyle S."/>
            <person name="Anderson J.B."/>
            <person name="Grigoriev I.V."/>
            <person name="Gueldener U."/>
            <person name="Muensterkoetter M."/>
            <person name="Nagy L.G."/>
        </authorList>
    </citation>
    <scope>NUCLEOTIDE SEQUENCE [LARGE SCALE GENOMIC DNA]</scope>
    <source>
        <strain evidence="3">C18/9</strain>
    </source>
</reference>
<proteinExistence type="predicted"/>
<dbReference type="Proteomes" id="UP000219338">
    <property type="component" value="Unassembled WGS sequence"/>
</dbReference>
<dbReference type="EMBL" id="FUEG01000027">
    <property type="protein sequence ID" value="SJL15222.1"/>
    <property type="molecule type" value="Genomic_DNA"/>
</dbReference>
<accession>A0A284S2H6</accession>
<dbReference type="OrthoDB" id="2686745at2759"/>